<dbReference type="Pfam" id="PF09587">
    <property type="entry name" value="PGA_cap"/>
    <property type="match status" value="1"/>
</dbReference>
<dbReference type="InterPro" id="IPR019079">
    <property type="entry name" value="Capsule_synth_CapA"/>
</dbReference>
<dbReference type="CDD" id="cd07381">
    <property type="entry name" value="MPP_CapA"/>
    <property type="match status" value="1"/>
</dbReference>
<dbReference type="PANTHER" id="PTHR33393">
    <property type="entry name" value="POLYGLUTAMINE SYNTHESIS ACCESSORY PROTEIN RV0574C-RELATED"/>
    <property type="match status" value="1"/>
</dbReference>
<evidence type="ECO:0000256" key="1">
    <source>
        <dbReference type="ARBA" id="ARBA00005662"/>
    </source>
</evidence>
<name>A0A4R4T9T6_9ACTN</name>
<dbReference type="AlphaFoldDB" id="A0A4R4T9T6"/>
<dbReference type="OrthoDB" id="9810718at2"/>
<protein>
    <submittedName>
        <fullName evidence="3">CapA family protein</fullName>
    </submittedName>
</protein>
<evidence type="ECO:0000259" key="2">
    <source>
        <dbReference type="SMART" id="SM00854"/>
    </source>
</evidence>
<comment type="caution">
    <text evidence="3">The sequence shown here is derived from an EMBL/GenBank/DDBJ whole genome shotgun (WGS) entry which is preliminary data.</text>
</comment>
<dbReference type="RefSeq" id="WP_132818887.1">
    <property type="nucleotide sequence ID" value="NZ_SMKI01000164.1"/>
</dbReference>
<dbReference type="SUPFAM" id="SSF56300">
    <property type="entry name" value="Metallo-dependent phosphatases"/>
    <property type="match status" value="1"/>
</dbReference>
<evidence type="ECO:0000313" key="3">
    <source>
        <dbReference type="EMBL" id="TDC74088.1"/>
    </source>
</evidence>
<organism evidence="3 4">
    <name type="scientific">Streptomyces hainanensis</name>
    <dbReference type="NCBI Taxonomy" id="402648"/>
    <lineage>
        <taxon>Bacteria</taxon>
        <taxon>Bacillati</taxon>
        <taxon>Actinomycetota</taxon>
        <taxon>Actinomycetes</taxon>
        <taxon>Kitasatosporales</taxon>
        <taxon>Streptomycetaceae</taxon>
        <taxon>Streptomyces</taxon>
    </lineage>
</organism>
<dbReference type="InterPro" id="IPR052169">
    <property type="entry name" value="CW_Biosynth-Accessory"/>
</dbReference>
<dbReference type="Proteomes" id="UP000295345">
    <property type="component" value="Unassembled WGS sequence"/>
</dbReference>
<dbReference type="EMBL" id="SMKI01000164">
    <property type="protein sequence ID" value="TDC74088.1"/>
    <property type="molecule type" value="Genomic_DNA"/>
</dbReference>
<feature type="domain" description="Capsule synthesis protein CapA" evidence="2">
    <location>
        <begin position="11"/>
        <end position="252"/>
    </location>
</feature>
<accession>A0A4R4T9T6</accession>
<dbReference type="InterPro" id="IPR029052">
    <property type="entry name" value="Metallo-depent_PP-like"/>
</dbReference>
<proteinExistence type="inferred from homology"/>
<sequence>MTERPTGATARLALAGDTMLGRGVAEEIGRHGTGALFSDGLRAELAAADAVFLNLECCVSDRGSRIPIPGKPFFFRAPPEAAEALAGLGVRAVTLANNHALDYGPEALLDTLDHLAAAGILTVGAGPDATAARAPATLTVGGLRLGLLGVTDHPAEYAAGPDRPGVAHADLTAGVPDWLTDALASLRQRVDVVLLFTHWGPNMVAEPVPHVRRVAPELLAAGASLIVGSSAHVFHGLTRRVLHDLGDFIDDYAVDPVLRNDRGVVVLTTLDAEGPRRTEALPVALDHAHVRLAAGLAHTWVTDRLTAACARLGAAGPRRSGDRLVWDWPPAD</sequence>
<dbReference type="SMART" id="SM00854">
    <property type="entry name" value="PGA_cap"/>
    <property type="match status" value="1"/>
</dbReference>
<reference evidence="3 4" key="1">
    <citation type="submission" date="2019-03" db="EMBL/GenBank/DDBJ databases">
        <title>Draft genome sequences of novel Actinobacteria.</title>
        <authorList>
            <person name="Sahin N."/>
            <person name="Ay H."/>
            <person name="Saygin H."/>
        </authorList>
    </citation>
    <scope>NUCLEOTIDE SEQUENCE [LARGE SCALE GENOMIC DNA]</scope>
    <source>
        <strain evidence="3 4">DSM 41900</strain>
    </source>
</reference>
<dbReference type="Gene3D" id="3.60.21.10">
    <property type="match status" value="1"/>
</dbReference>
<dbReference type="PANTHER" id="PTHR33393:SF13">
    <property type="entry name" value="PGA BIOSYNTHESIS PROTEIN CAPA"/>
    <property type="match status" value="1"/>
</dbReference>
<gene>
    <name evidence="3" type="ORF">E1283_16905</name>
</gene>
<keyword evidence="4" id="KW-1185">Reference proteome</keyword>
<evidence type="ECO:0000313" key="4">
    <source>
        <dbReference type="Proteomes" id="UP000295345"/>
    </source>
</evidence>
<comment type="similarity">
    <text evidence="1">Belongs to the CapA family.</text>
</comment>